<dbReference type="Proteomes" id="UP000297452">
    <property type="component" value="Unassembled WGS sequence"/>
</dbReference>
<gene>
    <name evidence="5" type="ORF">BOTNAR_0004g00550</name>
</gene>
<dbReference type="EMBL" id="PQXJ01000004">
    <property type="protein sequence ID" value="TGO70068.1"/>
    <property type="molecule type" value="Genomic_DNA"/>
</dbReference>
<evidence type="ECO:0000313" key="6">
    <source>
        <dbReference type="Proteomes" id="UP000297452"/>
    </source>
</evidence>
<feature type="region of interest" description="Disordered" evidence="1">
    <location>
        <begin position="30"/>
        <end position="103"/>
    </location>
</feature>
<organism evidence="5 6">
    <name type="scientific">Botryotinia narcissicola</name>
    <dbReference type="NCBI Taxonomy" id="278944"/>
    <lineage>
        <taxon>Eukaryota</taxon>
        <taxon>Fungi</taxon>
        <taxon>Dikarya</taxon>
        <taxon>Ascomycota</taxon>
        <taxon>Pezizomycotina</taxon>
        <taxon>Leotiomycetes</taxon>
        <taxon>Helotiales</taxon>
        <taxon>Sclerotiniaceae</taxon>
        <taxon>Botryotinia</taxon>
    </lineage>
</organism>
<dbReference type="AlphaFoldDB" id="A0A4Z1J8Z1"/>
<evidence type="ECO:0000256" key="2">
    <source>
        <dbReference type="SAM" id="SignalP"/>
    </source>
</evidence>
<keyword evidence="6" id="KW-1185">Reference proteome</keyword>
<dbReference type="InterPro" id="IPR003609">
    <property type="entry name" value="Pan_app"/>
</dbReference>
<dbReference type="Pfam" id="PF14295">
    <property type="entry name" value="PAN_4"/>
    <property type="match status" value="1"/>
</dbReference>
<feature type="compositionally biased region" description="Low complexity" evidence="1">
    <location>
        <begin position="30"/>
        <end position="51"/>
    </location>
</feature>
<evidence type="ECO:0000259" key="4">
    <source>
        <dbReference type="Pfam" id="PF14295"/>
    </source>
</evidence>
<accession>A0A4Z1J8Z1</accession>
<sequence length="461" mass="48388">MGLTRSTLVVLFSLLFLFQPLVNAQDQAQGRPGAAASAPAPAAGRPGSAPADQVPIQPAASGPAPAAGRPDSASTPPTSSDAAPAAGRPGASTAPAAGDPAAGRPKVYSCPADNGARYTTANGVTFELRCDHGTTAKPLINTITATQKECADYCSTLPNCQSADWNANAKMCATKQETFPLTGTHTWFPLEERKQRPDTEYRTPPECPAPKVALAESVTASASFTTDGECPTSKRTVKYTGVSYSLTIADDGKIFLTPQGTYFQVKCSFENTAEITVSGSRPLHDFAECMTACADIPECKSVTFGNGKPNWECKMFEAGVEALTADATSNYFMLPDKKPSAVVIDPPTSAKQDDLTYLCSTECPNADGQTWDSPTGQRFRMDCCKRHGTIPIGDTQAGSLEECMKICGFTLACQSVDFQRDTGMCYLGKHSGAPIIAASGWASAYAIGCAGACKKEGRCVA</sequence>
<keyword evidence="2" id="KW-0732">Signal</keyword>
<reference evidence="5 6" key="1">
    <citation type="submission" date="2017-12" db="EMBL/GenBank/DDBJ databases">
        <title>Comparative genomics of Botrytis spp.</title>
        <authorList>
            <person name="Valero-Jimenez C.A."/>
            <person name="Tapia P."/>
            <person name="Veloso J."/>
            <person name="Silva-Moreno E."/>
            <person name="Staats M."/>
            <person name="Valdes J.H."/>
            <person name="Van Kan J.A.L."/>
        </authorList>
    </citation>
    <scope>NUCLEOTIDE SEQUENCE [LARGE SCALE GENOMIC DNA]</scope>
    <source>
        <strain evidence="5 6">MUCL2120</strain>
    </source>
</reference>
<comment type="caution">
    <text evidence="5">The sequence shown here is derived from an EMBL/GenBank/DDBJ whole genome shotgun (WGS) entry which is preliminary data.</text>
</comment>
<dbReference type="Pfam" id="PF00024">
    <property type="entry name" value="PAN_1"/>
    <property type="match status" value="2"/>
</dbReference>
<feature type="domain" description="Apple" evidence="3">
    <location>
        <begin position="396"/>
        <end position="432"/>
    </location>
</feature>
<protein>
    <recommendedName>
        <fullName evidence="3 4">Apple domain-containing protein</fullName>
    </recommendedName>
</protein>
<evidence type="ECO:0000256" key="1">
    <source>
        <dbReference type="SAM" id="MobiDB-lite"/>
    </source>
</evidence>
<feature type="domain" description="Apple" evidence="4">
    <location>
        <begin position="285"/>
        <end position="307"/>
    </location>
</feature>
<feature type="domain" description="Apple" evidence="3">
    <location>
        <begin position="138"/>
        <end position="177"/>
    </location>
</feature>
<feature type="signal peptide" evidence="2">
    <location>
        <begin position="1"/>
        <end position="24"/>
    </location>
</feature>
<proteinExistence type="predicted"/>
<feature type="chain" id="PRO_5021460082" description="Apple domain-containing protein" evidence="2">
    <location>
        <begin position="25"/>
        <end position="461"/>
    </location>
</feature>
<name>A0A4Z1J8Z1_9HELO</name>
<feature type="compositionally biased region" description="Low complexity" evidence="1">
    <location>
        <begin position="58"/>
        <end position="103"/>
    </location>
</feature>
<evidence type="ECO:0000313" key="5">
    <source>
        <dbReference type="EMBL" id="TGO70068.1"/>
    </source>
</evidence>
<dbReference type="OrthoDB" id="4388755at2759"/>
<evidence type="ECO:0000259" key="3">
    <source>
        <dbReference type="Pfam" id="PF00024"/>
    </source>
</evidence>